<evidence type="ECO:0000256" key="1">
    <source>
        <dbReference type="ARBA" id="ARBA00006479"/>
    </source>
</evidence>
<accession>A0A4D4J6A6</accession>
<evidence type="ECO:0000313" key="2">
    <source>
        <dbReference type="EMBL" id="GDY32101.1"/>
    </source>
</evidence>
<protein>
    <submittedName>
        <fullName evidence="2">Glucokinase</fullName>
    </submittedName>
</protein>
<dbReference type="EMBL" id="BJFL01000021">
    <property type="protein sequence ID" value="GDY32101.1"/>
    <property type="molecule type" value="Genomic_DNA"/>
</dbReference>
<dbReference type="PANTHER" id="PTHR18964">
    <property type="entry name" value="ROK (REPRESSOR, ORF, KINASE) FAMILY"/>
    <property type="match status" value="1"/>
</dbReference>
<proteinExistence type="inferred from homology"/>
<dbReference type="AlphaFoldDB" id="A0A4D4J6A6"/>
<keyword evidence="3" id="KW-1185">Reference proteome</keyword>
<dbReference type="GO" id="GO:0016301">
    <property type="term" value="F:kinase activity"/>
    <property type="evidence" value="ECO:0007669"/>
    <property type="project" value="UniProtKB-KW"/>
</dbReference>
<dbReference type="InterPro" id="IPR000600">
    <property type="entry name" value="ROK"/>
</dbReference>
<dbReference type="InterPro" id="IPR043129">
    <property type="entry name" value="ATPase_NBD"/>
</dbReference>
<dbReference type="Pfam" id="PF00480">
    <property type="entry name" value="ROK"/>
    <property type="match status" value="1"/>
</dbReference>
<evidence type="ECO:0000313" key="3">
    <source>
        <dbReference type="Proteomes" id="UP000298860"/>
    </source>
</evidence>
<dbReference type="SUPFAM" id="SSF53067">
    <property type="entry name" value="Actin-like ATPase domain"/>
    <property type="match status" value="1"/>
</dbReference>
<sequence length="310" mass="31464">MERTRQVVAVDVGGTETKAALVAGTARSVTALAHRRRRTPRAGDGEATAKAVVGAVGELVDELAGAADGPVEAAGVVLPGVVDDRRGVGVFSANLGWREFPFAGELRGRLGLPVAFGHDVRAGGLAEYRLGAARGLTDAVVMPIGTGIAAALVVGGRLHSGGGRAGEIGHVDVGHGEPCGCGQRGCVEAVASSAAIARRYTERTGRPVRGAVDVAGAVRSGDADALTVWRDAVDALARGLLLVATLLDPQAVVLGGGLALAGETLVAPLRARLDELATFQRRPEIRLAELGDEAGCLGAALLAIDLLERP</sequence>
<keyword evidence="2" id="KW-0418">Kinase</keyword>
<keyword evidence="2" id="KW-0808">Transferase</keyword>
<dbReference type="PANTHER" id="PTHR18964:SF149">
    <property type="entry name" value="BIFUNCTIONAL UDP-N-ACETYLGLUCOSAMINE 2-EPIMERASE_N-ACETYLMANNOSAMINE KINASE"/>
    <property type="match status" value="1"/>
</dbReference>
<reference evidence="3" key="1">
    <citation type="submission" date="2019-04" db="EMBL/GenBank/DDBJ databases">
        <title>Draft genome sequence of Pseudonocardiaceae bacterium SL3-2-4.</title>
        <authorList>
            <person name="Ningsih F."/>
            <person name="Yokota A."/>
            <person name="Sakai Y."/>
            <person name="Nanatani K."/>
            <person name="Yabe S."/>
            <person name="Oetari A."/>
            <person name="Sjamsuridzal W."/>
        </authorList>
    </citation>
    <scope>NUCLEOTIDE SEQUENCE [LARGE SCALE GENOMIC DNA]</scope>
    <source>
        <strain evidence="3">SL3-2-4</strain>
    </source>
</reference>
<organism evidence="2 3">
    <name type="scientific">Gandjariella thermophila</name>
    <dbReference type="NCBI Taxonomy" id="1931992"/>
    <lineage>
        <taxon>Bacteria</taxon>
        <taxon>Bacillati</taxon>
        <taxon>Actinomycetota</taxon>
        <taxon>Actinomycetes</taxon>
        <taxon>Pseudonocardiales</taxon>
        <taxon>Pseudonocardiaceae</taxon>
        <taxon>Gandjariella</taxon>
    </lineage>
</organism>
<comment type="similarity">
    <text evidence="1">Belongs to the ROK (NagC/XylR) family.</text>
</comment>
<comment type="caution">
    <text evidence="2">The sequence shown here is derived from an EMBL/GenBank/DDBJ whole genome shotgun (WGS) entry which is preliminary data.</text>
</comment>
<dbReference type="Proteomes" id="UP000298860">
    <property type="component" value="Unassembled WGS sequence"/>
</dbReference>
<dbReference type="Gene3D" id="3.30.420.40">
    <property type="match status" value="2"/>
</dbReference>
<name>A0A4D4J6A6_9PSEU</name>
<gene>
    <name evidence="2" type="primary">glk_2</name>
    <name evidence="2" type="ORF">GTS_37340</name>
</gene>